<dbReference type="InterPro" id="IPR015797">
    <property type="entry name" value="NUDIX_hydrolase-like_dom_sf"/>
</dbReference>
<comment type="caution">
    <text evidence="1">The sequence shown here is derived from an EMBL/GenBank/DDBJ whole genome shotgun (WGS) entry which is preliminary data.</text>
</comment>
<evidence type="ECO:0000313" key="1">
    <source>
        <dbReference type="EMBL" id="KAL0066182.1"/>
    </source>
</evidence>
<dbReference type="Proteomes" id="UP001437256">
    <property type="component" value="Unassembled WGS sequence"/>
</dbReference>
<keyword evidence="2" id="KW-1185">Reference proteome</keyword>
<dbReference type="Gene3D" id="3.90.79.10">
    <property type="entry name" value="Nucleoside Triphosphate Pyrophosphohydrolase"/>
    <property type="match status" value="1"/>
</dbReference>
<organism evidence="1 2">
    <name type="scientific">Marasmius tenuissimus</name>
    <dbReference type="NCBI Taxonomy" id="585030"/>
    <lineage>
        <taxon>Eukaryota</taxon>
        <taxon>Fungi</taxon>
        <taxon>Dikarya</taxon>
        <taxon>Basidiomycota</taxon>
        <taxon>Agaricomycotina</taxon>
        <taxon>Agaricomycetes</taxon>
        <taxon>Agaricomycetidae</taxon>
        <taxon>Agaricales</taxon>
        <taxon>Marasmiineae</taxon>
        <taxon>Marasmiaceae</taxon>
        <taxon>Marasmius</taxon>
    </lineage>
</organism>
<name>A0ABR2ZWX1_9AGAR</name>
<reference evidence="1 2" key="1">
    <citation type="submission" date="2024-05" db="EMBL/GenBank/DDBJ databases">
        <title>A draft genome resource for the thread blight pathogen Marasmius tenuissimus strain MS-2.</title>
        <authorList>
            <person name="Yulfo-Soto G.E."/>
            <person name="Baruah I.K."/>
            <person name="Amoako-Attah I."/>
            <person name="Bukari Y."/>
            <person name="Meinhardt L.W."/>
            <person name="Bailey B.A."/>
            <person name="Cohen S.P."/>
        </authorList>
    </citation>
    <scope>NUCLEOTIDE SEQUENCE [LARGE SCALE GENOMIC DNA]</scope>
    <source>
        <strain evidence="1 2">MS-2</strain>
    </source>
</reference>
<protein>
    <submittedName>
        <fullName evidence="1">Uncharacterized protein</fullName>
    </submittedName>
</protein>
<evidence type="ECO:0000313" key="2">
    <source>
        <dbReference type="Proteomes" id="UP001437256"/>
    </source>
</evidence>
<dbReference type="SUPFAM" id="SSF55811">
    <property type="entry name" value="Nudix"/>
    <property type="match status" value="1"/>
</dbReference>
<proteinExistence type="predicted"/>
<gene>
    <name evidence="1" type="ORF">AAF712_006807</name>
</gene>
<dbReference type="EMBL" id="JBBXMP010000038">
    <property type="protein sequence ID" value="KAL0066182.1"/>
    <property type="molecule type" value="Genomic_DNA"/>
</dbReference>
<sequence length="95" mass="10744">MPACPKYGGSFNATSLAPFFSLQFIVIPSPQLKIIFWFAAQADSTQPRQTELQQEDEEFEALWTPLGEVDQTLTFSEDRQIAQKVIDGARHLINQ</sequence>
<accession>A0ABR2ZWX1</accession>